<dbReference type="Proteomes" id="UP000000366">
    <property type="component" value="Plasmid RPME01"/>
</dbReference>
<dbReference type="InterPro" id="IPR051448">
    <property type="entry name" value="CdaR-like_regulators"/>
</dbReference>
<dbReference type="EMBL" id="CP000556">
    <property type="protein sequence ID" value="ABM97267.1"/>
    <property type="molecule type" value="Genomic_DNA"/>
</dbReference>
<accession>A2SNX8</accession>
<feature type="domain" description="GAF" evidence="2">
    <location>
        <begin position="69"/>
        <end position="216"/>
    </location>
</feature>
<reference evidence="3 4" key="1">
    <citation type="journal article" date="2007" name="J. Bacteriol.">
        <title>Whole-genome analysis of the methyl tert-butyl ether-degrading beta-proteobacterium Methylibium petroleiphilum PM1.</title>
        <authorList>
            <person name="Kane S.R."/>
            <person name="Chakicherla A.Y."/>
            <person name="Chain P.S.G."/>
            <person name="Schmidt R."/>
            <person name="Shin M.W."/>
            <person name="Legler T.C."/>
            <person name="Scow K.M."/>
            <person name="Larimer F.W."/>
            <person name="Lucas S.M."/>
            <person name="Richardson P.M."/>
            <person name="Hristova K.R."/>
        </authorList>
    </citation>
    <scope>NUCLEOTIDE SEQUENCE [LARGE SCALE GENOMIC DNA]</scope>
    <source>
        <strain evidence="4">ATCC BAA-1232 / LMG 22953 / PM1</strain>
        <plasmid evidence="3 4">RPME01</plasmid>
    </source>
</reference>
<dbReference type="SMART" id="SM00065">
    <property type="entry name" value="GAF"/>
    <property type="match status" value="1"/>
</dbReference>
<organism evidence="3 4">
    <name type="scientific">Methylibium petroleiphilum (strain ATCC BAA-1232 / LMG 22953 / PM1)</name>
    <dbReference type="NCBI Taxonomy" id="420662"/>
    <lineage>
        <taxon>Bacteria</taxon>
        <taxon>Pseudomonadati</taxon>
        <taxon>Pseudomonadota</taxon>
        <taxon>Betaproteobacteria</taxon>
        <taxon>Burkholderiales</taxon>
        <taxon>Sphaerotilaceae</taxon>
        <taxon>Methylibium</taxon>
    </lineage>
</organism>
<dbReference type="PANTHER" id="PTHR33744:SF1">
    <property type="entry name" value="DNA-BINDING TRANSCRIPTIONAL ACTIVATOR ADER"/>
    <property type="match status" value="1"/>
</dbReference>
<dbReference type="InterPro" id="IPR003018">
    <property type="entry name" value="GAF"/>
</dbReference>
<keyword evidence="4" id="KW-1185">Reference proteome</keyword>
<protein>
    <submittedName>
        <fullName evidence="3">Transcriptional regulator, CdaR family</fullName>
    </submittedName>
</protein>
<dbReference type="InterPro" id="IPR025736">
    <property type="entry name" value="PucR_C-HTH_dom"/>
</dbReference>
<evidence type="ECO:0000313" key="4">
    <source>
        <dbReference type="Proteomes" id="UP000000366"/>
    </source>
</evidence>
<dbReference type="HOGENOM" id="CLU_424416_0_0_4"/>
<dbReference type="Gene3D" id="1.10.10.2840">
    <property type="entry name" value="PucR C-terminal helix-turn-helix domain"/>
    <property type="match status" value="1"/>
</dbReference>
<name>A2SNX8_METPP</name>
<dbReference type="PANTHER" id="PTHR33744">
    <property type="entry name" value="CARBOHYDRATE DIACID REGULATOR"/>
    <property type="match status" value="1"/>
</dbReference>
<dbReference type="Pfam" id="PF13185">
    <property type="entry name" value="GAF_2"/>
    <property type="match status" value="1"/>
</dbReference>
<dbReference type="InterPro" id="IPR042070">
    <property type="entry name" value="PucR_C-HTH_sf"/>
</dbReference>
<dbReference type="SUPFAM" id="SSF55781">
    <property type="entry name" value="GAF domain-like"/>
    <property type="match status" value="1"/>
</dbReference>
<evidence type="ECO:0000259" key="2">
    <source>
        <dbReference type="SMART" id="SM00065"/>
    </source>
</evidence>
<evidence type="ECO:0000256" key="1">
    <source>
        <dbReference type="ARBA" id="ARBA00006754"/>
    </source>
</evidence>
<dbReference type="Pfam" id="PF13556">
    <property type="entry name" value="HTH_30"/>
    <property type="match status" value="1"/>
</dbReference>
<geneLocation type="plasmid" evidence="3 4">
    <name>RPME01</name>
</geneLocation>
<evidence type="ECO:0000313" key="3">
    <source>
        <dbReference type="EMBL" id="ABM97267.1"/>
    </source>
</evidence>
<dbReference type="AlphaFoldDB" id="A2SNX8"/>
<dbReference type="eggNOG" id="COG2203">
    <property type="taxonomic scope" value="Bacteria"/>
</dbReference>
<dbReference type="Gene3D" id="3.30.450.40">
    <property type="match status" value="1"/>
</dbReference>
<dbReference type="Pfam" id="PF17853">
    <property type="entry name" value="GGDEF_2"/>
    <property type="match status" value="1"/>
</dbReference>
<proteinExistence type="inferred from homology"/>
<keyword evidence="3" id="KW-0614">Plasmid</keyword>
<gene>
    <name evidence="3" type="ordered locus">Mpe_B0495</name>
</gene>
<dbReference type="InterPro" id="IPR041522">
    <property type="entry name" value="CdaR_GGDEF"/>
</dbReference>
<comment type="similarity">
    <text evidence="1">Belongs to the CdaR family.</text>
</comment>
<dbReference type="InterPro" id="IPR029016">
    <property type="entry name" value="GAF-like_dom_sf"/>
</dbReference>
<dbReference type="eggNOG" id="COG3835">
    <property type="taxonomic scope" value="Bacteria"/>
</dbReference>
<sequence>MFVPVAPGALALLIEGDPVTIEASDYLGVFCKFFALAIQTCERQRIAVQNLDEVQALQRVATRILKSHDLSEILLLITQEAKQLLSADICGVLLREDDKIVMRRCVGNRSPETANLQMGPGQGLAGLVLAHRKPASVEDYVTSEAISRDFFHLAEAELVRSASAAPLLGRDDIIGVLEVWRRRPSTFTPQDTTRLTALANLTSIALENAELYAGQRRMVEELGQAHEALNQRFDVVRSVSSLTQTLMLLLLQGTGLNAIVSTTSTTLKTDVAIIDRDGTLLAWSGSDRAHGLVAAVAAAVVAQGVATAGLSMTQGGLSWRVQPIFVEGEAVAWILGTLEDAHRSELIELTLTQVAVIAALQRLEQRSASRARSESIDATLWDLLRADETARAAAIDRAADLKLDLEGPMRLYLCELGATVPGSAQSSGSILRQKITRAVETVRGEKARAIALQGISIAVLCSDQALDDAERFAKGLAEAISDGLGGRQVVVGGSSRCHVPRALAIAYREAQIALDVSRQMGKTASVVYDRAGVVGMLLSLRHDVGMRRFLELNLGELLNEEPKQRDLFLQTLRVYFDVNCSHEAASQRLGVHRKTVAHRLGRISDLTGLDLSTHDDRLVADLSLYVFQMLNNGTASGDAEDRRVR</sequence>
<dbReference type="KEGG" id="mpt:Mpe_B0495"/>